<name>A0A645JH92_9ZZZZ</name>
<proteinExistence type="predicted"/>
<sequence length="55" mass="6195">MILRVTASSAERGSRKMAFVFTGSPEKGLQVRLHAIDSDGNLEQEPKQTFKFKKQ</sequence>
<dbReference type="EMBL" id="VSSQ01141738">
    <property type="protein sequence ID" value="MPN62981.1"/>
    <property type="molecule type" value="Genomic_DNA"/>
</dbReference>
<gene>
    <name evidence="1" type="ORF">SDC9_210734</name>
</gene>
<dbReference type="AlphaFoldDB" id="A0A645JH92"/>
<organism evidence="1">
    <name type="scientific">bioreactor metagenome</name>
    <dbReference type="NCBI Taxonomy" id="1076179"/>
    <lineage>
        <taxon>unclassified sequences</taxon>
        <taxon>metagenomes</taxon>
        <taxon>ecological metagenomes</taxon>
    </lineage>
</organism>
<reference evidence="1" key="1">
    <citation type="submission" date="2019-08" db="EMBL/GenBank/DDBJ databases">
        <authorList>
            <person name="Kucharzyk K."/>
            <person name="Murdoch R.W."/>
            <person name="Higgins S."/>
            <person name="Loffler F."/>
        </authorList>
    </citation>
    <scope>NUCLEOTIDE SEQUENCE</scope>
</reference>
<comment type="caution">
    <text evidence="1">The sequence shown here is derived from an EMBL/GenBank/DDBJ whole genome shotgun (WGS) entry which is preliminary data.</text>
</comment>
<accession>A0A645JH92</accession>
<protein>
    <submittedName>
        <fullName evidence="1">Uncharacterized protein</fullName>
    </submittedName>
</protein>
<evidence type="ECO:0000313" key="1">
    <source>
        <dbReference type="EMBL" id="MPN62981.1"/>
    </source>
</evidence>